<dbReference type="Pfam" id="PF08843">
    <property type="entry name" value="AbiEii"/>
    <property type="match status" value="1"/>
</dbReference>
<protein>
    <submittedName>
        <fullName evidence="1">Protein containing DUF1814</fullName>
    </submittedName>
</protein>
<organism evidence="1">
    <name type="scientific">mine drainage metagenome</name>
    <dbReference type="NCBI Taxonomy" id="410659"/>
    <lineage>
        <taxon>unclassified sequences</taxon>
        <taxon>metagenomes</taxon>
        <taxon>ecological metagenomes</taxon>
    </lineage>
</organism>
<feature type="non-terminal residue" evidence="1">
    <location>
        <position position="158"/>
    </location>
</feature>
<evidence type="ECO:0000313" key="1">
    <source>
        <dbReference type="EMBL" id="EQD40204.1"/>
    </source>
</evidence>
<dbReference type="AlphaFoldDB" id="T1AGQ6"/>
<feature type="non-terminal residue" evidence="1">
    <location>
        <position position="1"/>
    </location>
</feature>
<gene>
    <name evidence="1" type="ORF">B1B_15020</name>
</gene>
<proteinExistence type="predicted"/>
<accession>T1AGQ6</accession>
<comment type="caution">
    <text evidence="1">The sequence shown here is derived from an EMBL/GenBank/DDBJ whole genome shotgun (WGS) entry which is preliminary data.</text>
</comment>
<name>T1AGQ6_9ZZZZ</name>
<sequence>YIRPAVKIESGAKSALDPNQPCVIRPCVADDLAEIKLDVPGVTTVVAARTFWDKAIILHGLRQWFERRGVLRGGGQRISRHYYDVFRLLDSDPGREAARAFELAKDCVRHARMFFNIPDLNLATAAPGSFTLSPNPEMAAALARDYAAMSGMIFGAAP</sequence>
<dbReference type="InterPro" id="IPR014942">
    <property type="entry name" value="AbiEii"/>
</dbReference>
<reference evidence="1" key="1">
    <citation type="submission" date="2013-08" db="EMBL/GenBank/DDBJ databases">
        <authorList>
            <person name="Mendez C."/>
            <person name="Richter M."/>
            <person name="Ferrer M."/>
            <person name="Sanchez J."/>
        </authorList>
    </citation>
    <scope>NUCLEOTIDE SEQUENCE</scope>
</reference>
<dbReference type="EMBL" id="AUZY01009988">
    <property type="protein sequence ID" value="EQD40204.1"/>
    <property type="molecule type" value="Genomic_DNA"/>
</dbReference>
<reference evidence="1" key="2">
    <citation type="journal article" date="2014" name="ISME J.">
        <title>Microbial stratification in low pH oxic and suboxic macroscopic growths along an acid mine drainage.</title>
        <authorList>
            <person name="Mendez-Garcia C."/>
            <person name="Mesa V."/>
            <person name="Sprenger R.R."/>
            <person name="Richter M."/>
            <person name="Diez M.S."/>
            <person name="Solano J."/>
            <person name="Bargiela R."/>
            <person name="Golyshina O.V."/>
            <person name="Manteca A."/>
            <person name="Ramos J.L."/>
            <person name="Gallego J.R."/>
            <person name="Llorente I."/>
            <person name="Martins Dos Santos V.A."/>
            <person name="Jensen O.N."/>
            <person name="Pelaez A.I."/>
            <person name="Sanchez J."/>
            <person name="Ferrer M."/>
        </authorList>
    </citation>
    <scope>NUCLEOTIDE SEQUENCE</scope>
</reference>